<dbReference type="EMBL" id="JAAGOA010000012">
    <property type="protein sequence ID" value="NEE01989.1"/>
    <property type="molecule type" value="Genomic_DNA"/>
</dbReference>
<gene>
    <name evidence="1" type="ORF">G1H10_17580</name>
</gene>
<dbReference type="InterPro" id="IPR012341">
    <property type="entry name" value="6hp_glycosidase-like_sf"/>
</dbReference>
<dbReference type="RefSeq" id="WP_163740144.1">
    <property type="nucleotide sequence ID" value="NZ_JAAGOA010000012.1"/>
</dbReference>
<reference evidence="1 2" key="1">
    <citation type="submission" date="2020-02" db="EMBL/GenBank/DDBJ databases">
        <authorList>
            <person name="Li X.-J."/>
            <person name="Han X.-M."/>
        </authorList>
    </citation>
    <scope>NUCLEOTIDE SEQUENCE [LARGE SCALE GENOMIC DNA]</scope>
    <source>
        <strain evidence="1 2">CCTCC AB 2017055</strain>
    </source>
</reference>
<evidence type="ECO:0000313" key="1">
    <source>
        <dbReference type="EMBL" id="NEE01989.1"/>
    </source>
</evidence>
<dbReference type="PANTHER" id="PTHR31047">
    <property type="entry name" value="MEIOTICALLY UP-REGULATED GENE 157 PROTEIN"/>
    <property type="match status" value="1"/>
</dbReference>
<name>A0A6L9SA59_9ACTN</name>
<proteinExistence type="predicted"/>
<dbReference type="GO" id="GO:0016787">
    <property type="term" value="F:hydrolase activity"/>
    <property type="evidence" value="ECO:0007669"/>
    <property type="project" value="UniProtKB-KW"/>
</dbReference>
<dbReference type="AlphaFoldDB" id="A0A6L9SA59"/>
<dbReference type="PANTHER" id="PTHR31047:SF0">
    <property type="entry name" value="MEIOTICALLY UP-REGULATED GENE 157 PROTEIN"/>
    <property type="match status" value="1"/>
</dbReference>
<accession>A0A6L9SA59</accession>
<comment type="caution">
    <text evidence="1">The sequence shown here is derived from an EMBL/GenBank/DDBJ whole genome shotgun (WGS) entry which is preliminary data.</text>
</comment>
<dbReference type="InterPro" id="IPR008313">
    <property type="entry name" value="GH125"/>
</dbReference>
<dbReference type="SUPFAM" id="SSF48208">
    <property type="entry name" value="Six-hairpin glycosidases"/>
    <property type="match status" value="1"/>
</dbReference>
<protein>
    <submittedName>
        <fullName evidence="1">Glycoside hydrolase family 125 protein</fullName>
    </submittedName>
</protein>
<dbReference type="SMART" id="SM01149">
    <property type="entry name" value="DUF1237"/>
    <property type="match status" value="1"/>
</dbReference>
<dbReference type="GO" id="GO:0005975">
    <property type="term" value="P:carbohydrate metabolic process"/>
    <property type="evidence" value="ECO:0007669"/>
    <property type="project" value="InterPro"/>
</dbReference>
<dbReference type="InterPro" id="IPR008928">
    <property type="entry name" value="6-hairpin_glycosidase_sf"/>
</dbReference>
<keyword evidence="1" id="KW-0378">Hydrolase</keyword>
<evidence type="ECO:0000313" key="2">
    <source>
        <dbReference type="Proteomes" id="UP000475214"/>
    </source>
</evidence>
<dbReference type="Pfam" id="PF06824">
    <property type="entry name" value="Glyco_hydro_125"/>
    <property type="match status" value="1"/>
</dbReference>
<keyword evidence="2" id="KW-1185">Reference proteome</keyword>
<dbReference type="Proteomes" id="UP000475214">
    <property type="component" value="Unassembled WGS sequence"/>
</dbReference>
<dbReference type="PIRSF" id="PIRSF028846">
    <property type="entry name" value="UCP028846"/>
    <property type="match status" value="1"/>
</dbReference>
<organism evidence="1 2">
    <name type="scientific">Phytoactinopolyspora halotolerans</name>
    <dbReference type="NCBI Taxonomy" id="1981512"/>
    <lineage>
        <taxon>Bacteria</taxon>
        <taxon>Bacillati</taxon>
        <taxon>Actinomycetota</taxon>
        <taxon>Actinomycetes</taxon>
        <taxon>Jiangellales</taxon>
        <taxon>Jiangellaceae</taxon>
        <taxon>Phytoactinopolyspora</taxon>
    </lineage>
</organism>
<dbReference type="Gene3D" id="1.50.10.10">
    <property type="match status" value="1"/>
</dbReference>
<sequence>MAHWTDGLVREVTGDVRAELGTSVARVFERCYADTLGSTLTELPDGTVFMLTGDIPAMWLRDSTAQLAPYLHVAARHRGVADLLAAVSRRQIDYIAVDPYANAFNSAPNGHGHHADLTEMSPWVWERKYEIDSLCFPVQLAYDLWTATGRTDHLGEPFRSAARTIIGLWRTEQDHENRSRYRLQRLDGPASDTLTREGRGPETALTGMTWAGFRPSDDACTYGYNVPGNIFAIVALGYIAQLADEVLDDAVLAADARSLGDELEAGVARYGTVVHPEFGEIYAYEVDGLGNAVLLDDANMPSLLSLPYIGWCAPDDPIYSATRSFVFSEHNPTFTVGTAARGLSSPHTPPRHIWPIALAVEGLTTDDAAEKERLLQTLLATDAGTSLMHESFHADDPSTFTRAWFSWANAMFCELVLDIAGLRTVERQRAVRSTRP</sequence>